<dbReference type="PANTHER" id="PTHR34227">
    <property type="entry name" value="CHAPERONE PROTEIN YCDY"/>
    <property type="match status" value="1"/>
</dbReference>
<proteinExistence type="predicted"/>
<dbReference type="PIRSF" id="PIRSF004690">
    <property type="entry name" value="DmsD"/>
    <property type="match status" value="1"/>
</dbReference>
<evidence type="ECO:0000256" key="1">
    <source>
        <dbReference type="ARBA" id="ARBA00023186"/>
    </source>
</evidence>
<dbReference type="KEGG" id="dze:Dd1591_2279"/>
<evidence type="ECO:0000313" key="3">
    <source>
        <dbReference type="Proteomes" id="UP000002735"/>
    </source>
</evidence>
<evidence type="ECO:0000313" key="2">
    <source>
        <dbReference type="EMBL" id="ACT07121.1"/>
    </source>
</evidence>
<dbReference type="AlphaFoldDB" id="C6CJE1"/>
<dbReference type="InterPro" id="IPR020945">
    <property type="entry name" value="DMSO/NO3_reduct_chaperone"/>
</dbReference>
<reference evidence="2 3" key="1">
    <citation type="submission" date="2009-06" db="EMBL/GenBank/DDBJ databases">
        <title>Complete sequence of Dickeya zeae Ech1591.</title>
        <authorList>
            <consortium name="US DOE Joint Genome Institute"/>
            <person name="Lucas S."/>
            <person name="Copeland A."/>
            <person name="Lapidus A."/>
            <person name="Glavina del Rio T."/>
            <person name="Tice H."/>
            <person name="Bruce D."/>
            <person name="Goodwin L."/>
            <person name="Pitluck S."/>
            <person name="Chertkov O."/>
            <person name="Brettin T."/>
            <person name="Detter J.C."/>
            <person name="Han C."/>
            <person name="Larimer F."/>
            <person name="Land M."/>
            <person name="Hauser L."/>
            <person name="Kyrpides N."/>
            <person name="Ovchinnikova G."/>
            <person name="Balakrishnan V."/>
            <person name="Glasner J."/>
            <person name="Perna N.T."/>
        </authorList>
    </citation>
    <scope>NUCLEOTIDE SEQUENCE [LARGE SCALE GENOMIC DNA]</scope>
    <source>
        <strain evidence="2 3">Ech1591</strain>
    </source>
</reference>
<sequence length="200" mass="22530">MFFLQVDEMNEFSVVCRILGTLFNRSPQDPLLAPLFTLIAQGKLAQQWPLAQDELMARWQRSVDLPTMSADYEALFGAEPSVAPWRSSWEPDAPEAEIRTFLQQCGMPLGDGPVDHFGALLLAASWLEDQAQEDETAAQSAFFDNYLLPWSDRFLGKVESHATSAFYRTLAIICREALDAMRDELAEAEDDETDDETSEE</sequence>
<dbReference type="eggNOG" id="COG3381">
    <property type="taxonomic scope" value="Bacteria"/>
</dbReference>
<name>C6CJE1_DICC1</name>
<dbReference type="SUPFAM" id="SSF89155">
    <property type="entry name" value="TorD-like"/>
    <property type="match status" value="1"/>
</dbReference>
<gene>
    <name evidence="2" type="ordered locus">Dd1591_2279</name>
</gene>
<dbReference type="InterPro" id="IPR026269">
    <property type="entry name" value="DmsD-type"/>
</dbReference>
<dbReference type="PANTHER" id="PTHR34227:SF12">
    <property type="entry name" value="CHAPERONE PROTEIN YCDY"/>
    <property type="match status" value="1"/>
</dbReference>
<dbReference type="HOGENOM" id="CLU_077650_7_2_6"/>
<dbReference type="Pfam" id="PF02613">
    <property type="entry name" value="Nitrate_red_del"/>
    <property type="match status" value="1"/>
</dbReference>
<dbReference type="InterPro" id="IPR036411">
    <property type="entry name" value="TorD-like_sf"/>
</dbReference>
<protein>
    <submittedName>
        <fullName evidence="2">Cytoplasmic chaperone TorD family protein</fullName>
    </submittedName>
</protein>
<dbReference type="STRING" id="561229.Dd1591_2279"/>
<dbReference type="Proteomes" id="UP000002735">
    <property type="component" value="Chromosome"/>
</dbReference>
<organism evidence="2 3">
    <name type="scientific">Dickeya chrysanthemi (strain Ech1591)</name>
    <name type="common">Dickeya zeae (strain Ech1591)</name>
    <dbReference type="NCBI Taxonomy" id="561229"/>
    <lineage>
        <taxon>Bacteria</taxon>
        <taxon>Pseudomonadati</taxon>
        <taxon>Pseudomonadota</taxon>
        <taxon>Gammaproteobacteria</taxon>
        <taxon>Enterobacterales</taxon>
        <taxon>Pectobacteriaceae</taxon>
        <taxon>Dickeya</taxon>
    </lineage>
</organism>
<dbReference type="InterPro" id="IPR050289">
    <property type="entry name" value="TorD/DmsD_chaperones"/>
</dbReference>
<dbReference type="EMBL" id="CP001655">
    <property type="protein sequence ID" value="ACT07121.1"/>
    <property type="molecule type" value="Genomic_DNA"/>
</dbReference>
<accession>C6CJE1</accession>
<dbReference type="Gene3D" id="1.10.3480.10">
    <property type="entry name" value="TorD-like"/>
    <property type="match status" value="1"/>
</dbReference>
<keyword evidence="1" id="KW-0143">Chaperone</keyword>